<dbReference type="EMBL" id="FNDO01000006">
    <property type="protein sequence ID" value="SDH47137.1"/>
    <property type="molecule type" value="Genomic_DNA"/>
</dbReference>
<dbReference type="Proteomes" id="UP000181870">
    <property type="component" value="Unassembled WGS sequence"/>
</dbReference>
<accession>A0A1G8CNL7</accession>
<evidence type="ECO:0000313" key="3">
    <source>
        <dbReference type="Proteomes" id="UP000181870"/>
    </source>
</evidence>
<sequence>MKQFLIYIILFLLPSFGSCQNDDWKDEADALKKEIDNQKEIIKNLKQQQVTVVSVKQENGKTVIELSNGKTMEFDRSTSVPEKADNSFPVFTISMNEKWVLNGVETTHNARELDPRKDEDGYWYIGAVQITPVGQSVISGLVEKMNGKVIFYFKDGSEIALSKNSLKRIAAWGDSLTPKYVPYLQKLLGSRYEVLDCGVPGEATTEIAARQGGVPMKLGRDVQLPAKVGEKVEIGEDGAATDGYLQTTYQPALFVPTNNWLQNRNFIRPFRQATKTGDFCTNPCYINGVECRLSKDGEKQDNPGAKCYIERTTDGEAITLPAGSIVYTNAMKNLRHLHVNIFFMGQNGGFSNRGNGKEDVQILIDQYKRMINYSGCDRYVIITFPYRGVKNVGGVDAASDDLKEMERILAEEFGDRLINIREYFSTLDLAAVNVTPIEGDDIRMKNGLCPKALLNNDGKDPIHFNEKGYKLLAQRIYKKFQELGYIVR</sequence>
<dbReference type="Gene3D" id="3.40.50.1110">
    <property type="entry name" value="SGNH hydrolase"/>
    <property type="match status" value="1"/>
</dbReference>
<protein>
    <submittedName>
        <fullName evidence="2">Uncharacterized protein</fullName>
    </submittedName>
</protein>
<dbReference type="InterPro" id="IPR036514">
    <property type="entry name" value="SGNH_hydro_sf"/>
</dbReference>
<dbReference type="AlphaFoldDB" id="A0A1G8CNL7"/>
<dbReference type="SUPFAM" id="SSF52266">
    <property type="entry name" value="SGNH hydrolase"/>
    <property type="match status" value="1"/>
</dbReference>
<dbReference type="GO" id="GO:0016788">
    <property type="term" value="F:hydrolase activity, acting on ester bonds"/>
    <property type="evidence" value="ECO:0007669"/>
    <property type="project" value="UniProtKB-ARBA"/>
</dbReference>
<dbReference type="RefSeq" id="WP_074636212.1">
    <property type="nucleotide sequence ID" value="NZ_FNDO01000006.1"/>
</dbReference>
<feature type="coiled-coil region" evidence="1">
    <location>
        <begin position="21"/>
        <end position="48"/>
    </location>
</feature>
<proteinExistence type="predicted"/>
<evidence type="ECO:0000256" key="1">
    <source>
        <dbReference type="SAM" id="Coils"/>
    </source>
</evidence>
<organism evidence="2 3">
    <name type="scientific">Bacteroides ovatus</name>
    <dbReference type="NCBI Taxonomy" id="28116"/>
    <lineage>
        <taxon>Bacteria</taxon>
        <taxon>Pseudomonadati</taxon>
        <taxon>Bacteroidota</taxon>
        <taxon>Bacteroidia</taxon>
        <taxon>Bacteroidales</taxon>
        <taxon>Bacteroidaceae</taxon>
        <taxon>Bacteroides</taxon>
    </lineage>
</organism>
<dbReference type="PROSITE" id="PS51257">
    <property type="entry name" value="PROKAR_LIPOPROTEIN"/>
    <property type="match status" value="1"/>
</dbReference>
<name>A0A1G8CNL7_BACOV</name>
<gene>
    <name evidence="2" type="ORF">SAMN05192582_100676</name>
</gene>
<keyword evidence="1" id="KW-0175">Coiled coil</keyword>
<reference evidence="2 3" key="1">
    <citation type="submission" date="2016-10" db="EMBL/GenBank/DDBJ databases">
        <authorList>
            <person name="de Groot N.N."/>
        </authorList>
    </citation>
    <scope>NUCLEOTIDE SEQUENCE [LARGE SCALE GENOMIC DNA]</scope>
    <source>
        <strain evidence="2 3">NLAE-zl-C57</strain>
    </source>
</reference>
<evidence type="ECO:0000313" key="2">
    <source>
        <dbReference type="EMBL" id="SDH47137.1"/>
    </source>
</evidence>